<dbReference type="OrthoDB" id="2018507at2759"/>
<reference evidence="1" key="1">
    <citation type="submission" date="2022-03" db="EMBL/GenBank/DDBJ databases">
        <authorList>
            <person name="Sayadi A."/>
        </authorList>
    </citation>
    <scope>NUCLEOTIDE SEQUENCE</scope>
</reference>
<accession>A0A9P0LNW9</accession>
<name>A0A9P0LNW9_ACAOB</name>
<gene>
    <name evidence="1" type="ORF">ACAOBT_LOCUS24698</name>
</gene>
<dbReference type="EMBL" id="CAKOFQ010007346">
    <property type="protein sequence ID" value="CAH1998948.1"/>
    <property type="molecule type" value="Genomic_DNA"/>
</dbReference>
<evidence type="ECO:0000313" key="1">
    <source>
        <dbReference type="EMBL" id="CAH1998948.1"/>
    </source>
</evidence>
<organism evidence="1 2">
    <name type="scientific">Acanthoscelides obtectus</name>
    <name type="common">Bean weevil</name>
    <name type="synonym">Bruchus obtectus</name>
    <dbReference type="NCBI Taxonomy" id="200917"/>
    <lineage>
        <taxon>Eukaryota</taxon>
        <taxon>Metazoa</taxon>
        <taxon>Ecdysozoa</taxon>
        <taxon>Arthropoda</taxon>
        <taxon>Hexapoda</taxon>
        <taxon>Insecta</taxon>
        <taxon>Pterygota</taxon>
        <taxon>Neoptera</taxon>
        <taxon>Endopterygota</taxon>
        <taxon>Coleoptera</taxon>
        <taxon>Polyphaga</taxon>
        <taxon>Cucujiformia</taxon>
        <taxon>Chrysomeloidea</taxon>
        <taxon>Chrysomelidae</taxon>
        <taxon>Bruchinae</taxon>
        <taxon>Bruchini</taxon>
        <taxon>Acanthoscelides</taxon>
    </lineage>
</organism>
<proteinExistence type="predicted"/>
<dbReference type="AlphaFoldDB" id="A0A9P0LNW9"/>
<sequence length="67" mass="7735">MLSSYKGSRRGFLKRSFARKVMNKVHPSPHIIKSMEEISKKRHGLSGSVRCGAILMKLRMRTKGRMF</sequence>
<dbReference type="Proteomes" id="UP001152888">
    <property type="component" value="Unassembled WGS sequence"/>
</dbReference>
<comment type="caution">
    <text evidence="1">The sequence shown here is derived from an EMBL/GenBank/DDBJ whole genome shotgun (WGS) entry which is preliminary data.</text>
</comment>
<keyword evidence="2" id="KW-1185">Reference proteome</keyword>
<protein>
    <submittedName>
        <fullName evidence="1">Uncharacterized protein</fullName>
    </submittedName>
</protein>
<evidence type="ECO:0000313" key="2">
    <source>
        <dbReference type="Proteomes" id="UP001152888"/>
    </source>
</evidence>